<dbReference type="AlphaFoldDB" id="A0A834F4P5"/>
<sequence>MTDILTCRAELQQFNQTRSAQILITAVFLWSIYHIIAVCVVEGLLFLSAFALWQLFGMKCHRPDPPNVSSMNSISPAFHLGNKTRRAKRGANKRREVTPSLNTKAGGWAIVSKTQTTQ</sequence>
<comment type="caution">
    <text evidence="2">The sequence shown here is derived from an EMBL/GenBank/DDBJ whole genome shotgun (WGS) entry which is preliminary data.</text>
</comment>
<feature type="transmembrane region" description="Helical" evidence="1">
    <location>
        <begin position="20"/>
        <end position="53"/>
    </location>
</feature>
<evidence type="ECO:0000256" key="1">
    <source>
        <dbReference type="SAM" id="Phobius"/>
    </source>
</evidence>
<organism evidence="2 3">
    <name type="scientific">Oryzias melastigma</name>
    <name type="common">Marine medaka</name>
    <dbReference type="NCBI Taxonomy" id="30732"/>
    <lineage>
        <taxon>Eukaryota</taxon>
        <taxon>Metazoa</taxon>
        <taxon>Chordata</taxon>
        <taxon>Craniata</taxon>
        <taxon>Vertebrata</taxon>
        <taxon>Euteleostomi</taxon>
        <taxon>Actinopterygii</taxon>
        <taxon>Neopterygii</taxon>
        <taxon>Teleostei</taxon>
        <taxon>Neoteleostei</taxon>
        <taxon>Acanthomorphata</taxon>
        <taxon>Ovalentaria</taxon>
        <taxon>Atherinomorphae</taxon>
        <taxon>Beloniformes</taxon>
        <taxon>Adrianichthyidae</taxon>
        <taxon>Oryziinae</taxon>
        <taxon>Oryzias</taxon>
    </lineage>
</organism>
<reference evidence="2" key="1">
    <citation type="journal article" name="BMC Genomics">
        <title>Long-read sequencing and de novo genome assembly of marine medaka (Oryzias melastigma).</title>
        <authorList>
            <person name="Liang P."/>
            <person name="Saqib H.S.A."/>
            <person name="Ni X."/>
            <person name="Shen Y."/>
        </authorList>
    </citation>
    <scope>NUCLEOTIDE SEQUENCE</scope>
    <source>
        <strain evidence="2">Bigg-433</strain>
    </source>
</reference>
<keyword evidence="1" id="KW-1133">Transmembrane helix</keyword>
<dbReference type="EMBL" id="WKFB01000514">
    <property type="protein sequence ID" value="KAF6720736.1"/>
    <property type="molecule type" value="Genomic_DNA"/>
</dbReference>
<evidence type="ECO:0000313" key="3">
    <source>
        <dbReference type="Proteomes" id="UP000646548"/>
    </source>
</evidence>
<keyword evidence="1" id="KW-0472">Membrane</keyword>
<proteinExistence type="predicted"/>
<protein>
    <submittedName>
        <fullName evidence="2">Uncharacterized protein</fullName>
    </submittedName>
</protein>
<name>A0A834F4P5_ORYME</name>
<accession>A0A834F4P5</accession>
<gene>
    <name evidence="2" type="ORF">FQA47_022048</name>
</gene>
<evidence type="ECO:0000313" key="2">
    <source>
        <dbReference type="EMBL" id="KAF6720736.1"/>
    </source>
</evidence>
<dbReference type="Proteomes" id="UP000646548">
    <property type="component" value="Unassembled WGS sequence"/>
</dbReference>
<keyword evidence="1" id="KW-0812">Transmembrane</keyword>